<evidence type="ECO:0000256" key="9">
    <source>
        <dbReference type="HAMAP-Rule" id="MF_00422"/>
    </source>
</evidence>
<keyword evidence="5 9" id="KW-0653">Protein transport</keyword>
<reference evidence="10 11" key="1">
    <citation type="submission" date="2023-07" db="EMBL/GenBank/DDBJ databases">
        <title>Genomic Encyclopedia of Type Strains, Phase IV (KMG-IV): sequencing the most valuable type-strain genomes for metagenomic binning, comparative biology and taxonomic classification.</title>
        <authorList>
            <person name="Goeker M."/>
        </authorList>
    </citation>
    <scope>NUCLEOTIDE SEQUENCE [LARGE SCALE GENOMIC DNA]</scope>
    <source>
        <strain evidence="10 11">DSM 22616</strain>
    </source>
</reference>
<sequence length="72" mass="8148">MAQPAVKKTEEKKSVGKYLRGVKSEFKKVVWPTKDQVIKYSIVVIVTSIITALILSAYDEVVYFLMKLIVGK</sequence>
<keyword evidence="4 9" id="KW-0812">Transmembrane</keyword>
<keyword evidence="6 9" id="KW-1133">Transmembrane helix</keyword>
<evidence type="ECO:0000256" key="6">
    <source>
        <dbReference type="ARBA" id="ARBA00022989"/>
    </source>
</evidence>
<dbReference type="PROSITE" id="PS01067">
    <property type="entry name" value="SECE_SEC61G"/>
    <property type="match status" value="1"/>
</dbReference>
<dbReference type="InterPro" id="IPR038379">
    <property type="entry name" value="SecE_sf"/>
</dbReference>
<dbReference type="InterPro" id="IPR001901">
    <property type="entry name" value="Translocase_SecE/Sec61-g"/>
</dbReference>
<evidence type="ECO:0000256" key="3">
    <source>
        <dbReference type="ARBA" id="ARBA00022475"/>
    </source>
</evidence>
<comment type="function">
    <text evidence="9">Essential subunit of the Sec protein translocation channel SecYEG. Clamps together the 2 halves of SecY. May contact the channel plug during translocation.</text>
</comment>
<evidence type="ECO:0000313" key="10">
    <source>
        <dbReference type="EMBL" id="MDQ0274992.1"/>
    </source>
</evidence>
<keyword evidence="8 9" id="KW-0472">Membrane</keyword>
<evidence type="ECO:0000256" key="5">
    <source>
        <dbReference type="ARBA" id="ARBA00022927"/>
    </source>
</evidence>
<keyword evidence="7 9" id="KW-0811">Translocation</keyword>
<comment type="similarity">
    <text evidence="9">Belongs to the SecE/SEC61-gamma family.</text>
</comment>
<dbReference type="PANTHER" id="PTHR33910">
    <property type="entry name" value="PROTEIN TRANSLOCASE SUBUNIT SECE"/>
    <property type="match status" value="1"/>
</dbReference>
<evidence type="ECO:0000256" key="4">
    <source>
        <dbReference type="ARBA" id="ARBA00022692"/>
    </source>
</evidence>
<dbReference type="Gene3D" id="1.20.5.1030">
    <property type="entry name" value="Preprotein translocase secy subunit"/>
    <property type="match status" value="1"/>
</dbReference>
<dbReference type="InterPro" id="IPR005807">
    <property type="entry name" value="SecE_bac"/>
</dbReference>
<feature type="transmembrane region" description="Helical" evidence="9">
    <location>
        <begin position="37"/>
        <end position="58"/>
    </location>
</feature>
<evidence type="ECO:0000256" key="7">
    <source>
        <dbReference type="ARBA" id="ARBA00023010"/>
    </source>
</evidence>
<protein>
    <recommendedName>
        <fullName evidence="9">Protein translocase subunit SecE</fullName>
    </recommendedName>
</protein>
<name>A0ABU0AUR1_9FIRM</name>
<comment type="subunit">
    <text evidence="9">Component of the Sec protein translocase complex. Heterotrimer consisting of SecY, SecE and SecG subunits. The heterotrimers can form oligomers, although 1 heterotrimer is thought to be able to translocate proteins. Interacts with the ribosome. Interacts with SecDF, and other proteins may be involved. Interacts with SecA.</text>
</comment>
<keyword evidence="11" id="KW-1185">Reference proteome</keyword>
<dbReference type="RefSeq" id="WP_023055666.1">
    <property type="nucleotide sequence ID" value="NZ_JAUSTN010000005.1"/>
</dbReference>
<dbReference type="PANTHER" id="PTHR33910:SF1">
    <property type="entry name" value="PROTEIN TRANSLOCASE SUBUNIT SECE"/>
    <property type="match status" value="1"/>
</dbReference>
<keyword evidence="2 9" id="KW-0813">Transport</keyword>
<evidence type="ECO:0000256" key="2">
    <source>
        <dbReference type="ARBA" id="ARBA00022448"/>
    </source>
</evidence>
<comment type="subcellular location">
    <subcellularLocation>
        <location evidence="9">Cell membrane</location>
        <topology evidence="9">Single-pass membrane protein</topology>
    </subcellularLocation>
    <subcellularLocation>
        <location evidence="1">Membrane</location>
    </subcellularLocation>
</comment>
<accession>A0ABU0AUR1</accession>
<dbReference type="EMBL" id="JAUSTN010000005">
    <property type="protein sequence ID" value="MDQ0274992.1"/>
    <property type="molecule type" value="Genomic_DNA"/>
</dbReference>
<dbReference type="HAMAP" id="MF_00422">
    <property type="entry name" value="SecE"/>
    <property type="match status" value="1"/>
</dbReference>
<organism evidence="10 11">
    <name type="scientific">Peptoniphilus koenoeneniae</name>
    <dbReference type="NCBI Taxonomy" id="507751"/>
    <lineage>
        <taxon>Bacteria</taxon>
        <taxon>Bacillati</taxon>
        <taxon>Bacillota</taxon>
        <taxon>Tissierellia</taxon>
        <taxon>Tissierellales</taxon>
        <taxon>Peptoniphilaceae</taxon>
        <taxon>Peptoniphilus</taxon>
    </lineage>
</organism>
<evidence type="ECO:0000256" key="1">
    <source>
        <dbReference type="ARBA" id="ARBA00004370"/>
    </source>
</evidence>
<keyword evidence="3 9" id="KW-1003">Cell membrane</keyword>
<evidence type="ECO:0000313" key="11">
    <source>
        <dbReference type="Proteomes" id="UP001236559"/>
    </source>
</evidence>
<dbReference type="Pfam" id="PF00584">
    <property type="entry name" value="SecE"/>
    <property type="match status" value="1"/>
</dbReference>
<dbReference type="NCBIfam" id="TIGR00964">
    <property type="entry name" value="secE_bact"/>
    <property type="match status" value="1"/>
</dbReference>
<evidence type="ECO:0000256" key="8">
    <source>
        <dbReference type="ARBA" id="ARBA00023136"/>
    </source>
</evidence>
<proteinExistence type="inferred from homology"/>
<dbReference type="Proteomes" id="UP001236559">
    <property type="component" value="Unassembled WGS sequence"/>
</dbReference>
<gene>
    <name evidence="9" type="primary">secE</name>
    <name evidence="10" type="ORF">J2S72_001016</name>
</gene>
<comment type="caution">
    <text evidence="10">The sequence shown here is derived from an EMBL/GenBank/DDBJ whole genome shotgun (WGS) entry which is preliminary data.</text>
</comment>